<name>A0A067KNK0_JATCU</name>
<keyword evidence="3" id="KW-1185">Reference proteome</keyword>
<gene>
    <name evidence="2" type="ORF">JCGZ_06688</name>
</gene>
<organism evidence="2 3">
    <name type="scientific">Jatropha curcas</name>
    <name type="common">Barbados nut</name>
    <dbReference type="NCBI Taxonomy" id="180498"/>
    <lineage>
        <taxon>Eukaryota</taxon>
        <taxon>Viridiplantae</taxon>
        <taxon>Streptophyta</taxon>
        <taxon>Embryophyta</taxon>
        <taxon>Tracheophyta</taxon>
        <taxon>Spermatophyta</taxon>
        <taxon>Magnoliopsida</taxon>
        <taxon>eudicotyledons</taxon>
        <taxon>Gunneridae</taxon>
        <taxon>Pentapetalae</taxon>
        <taxon>rosids</taxon>
        <taxon>fabids</taxon>
        <taxon>Malpighiales</taxon>
        <taxon>Euphorbiaceae</taxon>
        <taxon>Crotonoideae</taxon>
        <taxon>Jatropheae</taxon>
        <taxon>Jatropha</taxon>
    </lineage>
</organism>
<dbReference type="EMBL" id="KK914381">
    <property type="protein sequence ID" value="KDP37786.1"/>
    <property type="molecule type" value="Genomic_DNA"/>
</dbReference>
<reference evidence="2 3" key="1">
    <citation type="journal article" date="2014" name="PLoS ONE">
        <title>Global Analysis of Gene Expression Profiles in Physic Nut (Jatropha curcas L.) Seedlings Exposed to Salt Stress.</title>
        <authorList>
            <person name="Zhang L."/>
            <person name="Zhang C."/>
            <person name="Wu P."/>
            <person name="Chen Y."/>
            <person name="Li M."/>
            <person name="Jiang H."/>
            <person name="Wu G."/>
        </authorList>
    </citation>
    <scope>NUCLEOTIDE SEQUENCE [LARGE SCALE GENOMIC DNA]</scope>
    <source>
        <strain evidence="3">cv. GZQX0401</strain>
        <tissue evidence="2">Young leaves</tissue>
    </source>
</reference>
<feature type="region of interest" description="Disordered" evidence="1">
    <location>
        <begin position="78"/>
        <end position="103"/>
    </location>
</feature>
<proteinExistence type="predicted"/>
<accession>A0A067KNK0</accession>
<sequence length="103" mass="11799">MDHITFYAGFKLMRQMGHTHGLPLTGALFEDTLISPRVTVVILCSWPTEHGDREREYRAALTREIDVRLQATANTVLDSTRQANLEDSDNSRDIHPKQHRRAT</sequence>
<dbReference type="Proteomes" id="UP000027138">
    <property type="component" value="Unassembled WGS sequence"/>
</dbReference>
<evidence type="ECO:0000313" key="3">
    <source>
        <dbReference type="Proteomes" id="UP000027138"/>
    </source>
</evidence>
<protein>
    <submittedName>
        <fullName evidence="2">Uncharacterized protein</fullName>
    </submittedName>
</protein>
<evidence type="ECO:0000313" key="2">
    <source>
        <dbReference type="EMBL" id="KDP37786.1"/>
    </source>
</evidence>
<evidence type="ECO:0000256" key="1">
    <source>
        <dbReference type="SAM" id="MobiDB-lite"/>
    </source>
</evidence>
<dbReference type="AlphaFoldDB" id="A0A067KNK0"/>